<comment type="caution">
    <text evidence="1">The sequence shown here is derived from an EMBL/GenBank/DDBJ whole genome shotgun (WGS) entry which is preliminary data.</text>
</comment>
<dbReference type="SUPFAM" id="SSF102198">
    <property type="entry name" value="Putative cyclase"/>
    <property type="match status" value="1"/>
</dbReference>
<proteinExistence type="predicted"/>
<protein>
    <submittedName>
        <fullName evidence="1">Cyclase family protein</fullName>
    </submittedName>
</protein>
<evidence type="ECO:0000313" key="4">
    <source>
        <dbReference type="Proteomes" id="UP001567571"/>
    </source>
</evidence>
<accession>A0AAV3STJ6</accession>
<name>A0AAV3STJ6_9EURY</name>
<dbReference type="PANTHER" id="PTHR31118:SF12">
    <property type="entry name" value="CYCLASE-LIKE PROTEIN 2"/>
    <property type="match status" value="1"/>
</dbReference>
<dbReference type="PANTHER" id="PTHR31118">
    <property type="entry name" value="CYCLASE-LIKE PROTEIN 2"/>
    <property type="match status" value="1"/>
</dbReference>
<dbReference type="AlphaFoldDB" id="A0AAV3STJ6"/>
<reference evidence="1" key="2">
    <citation type="submission" date="2023-12" db="EMBL/GenBank/DDBJ databases">
        <authorList>
            <person name="Sun Q."/>
            <person name="Inoue M."/>
        </authorList>
    </citation>
    <scope>NUCLEOTIDE SEQUENCE</scope>
    <source>
        <strain evidence="1">JCM 14265</strain>
    </source>
</reference>
<dbReference type="EMBL" id="JBEDNW010000011">
    <property type="protein sequence ID" value="MEZ3168862.1"/>
    <property type="molecule type" value="Genomic_DNA"/>
</dbReference>
<dbReference type="RefSeq" id="WP_343778882.1">
    <property type="nucleotide sequence ID" value="NZ_BAAADQ010000012.1"/>
</dbReference>
<dbReference type="GO" id="GO:0019441">
    <property type="term" value="P:L-tryptophan catabolic process to kynurenine"/>
    <property type="evidence" value="ECO:0007669"/>
    <property type="project" value="InterPro"/>
</dbReference>
<sequence length="262" mass="29253">MTQLFDLSGYIEEGQPGVGSETVLYTTLTHAERGHQVKRDLESRGLDGESEYVRRHLRAEHEGYDEEQPMTRTMIVSEHGPTHVDSIDHLDPTSELSIDEMPMEWFYGDAICLDLSEVEYPDHITVADIEAQLDESGLEVPEEGTVLFDTGHYEANYSTTNYDKKHRYESEWVGMTEAAAEFVVDAGARAIGIDAISVDNLENIEPNYEFPVHALASREDTVIYENLANLGAVAGESFTFSGMPLKIRNGTGSPVRPFAIFE</sequence>
<dbReference type="GO" id="GO:0004061">
    <property type="term" value="F:arylformamidase activity"/>
    <property type="evidence" value="ECO:0007669"/>
    <property type="project" value="InterPro"/>
</dbReference>
<dbReference type="InterPro" id="IPR037175">
    <property type="entry name" value="KFase_sf"/>
</dbReference>
<keyword evidence="4" id="KW-1185">Reference proteome</keyword>
<dbReference type="Pfam" id="PF04199">
    <property type="entry name" value="Cyclase"/>
    <property type="match status" value="1"/>
</dbReference>
<reference evidence="1" key="1">
    <citation type="journal article" date="2014" name="Int. J. Syst. Evol. Microbiol.">
        <title>Complete genome sequence of Corynebacterium casei LMG S-19264T (=DSM 44701T), isolated from a smear-ripened cheese.</title>
        <authorList>
            <consortium name="US DOE Joint Genome Institute (JGI-PGF)"/>
            <person name="Walter F."/>
            <person name="Albersmeier A."/>
            <person name="Kalinowski J."/>
            <person name="Ruckert C."/>
        </authorList>
    </citation>
    <scope>NUCLEOTIDE SEQUENCE</scope>
    <source>
        <strain evidence="1">JCM 14265</strain>
    </source>
</reference>
<gene>
    <name evidence="2" type="ORF">ABNG02_16235</name>
    <name evidence="1" type="ORF">GCM10008994_20940</name>
</gene>
<evidence type="ECO:0000313" key="2">
    <source>
        <dbReference type="EMBL" id="MEZ3168862.1"/>
    </source>
</evidence>
<dbReference type="Gene3D" id="3.50.30.50">
    <property type="entry name" value="Putative cyclase"/>
    <property type="match status" value="1"/>
</dbReference>
<dbReference type="EMBL" id="BAAADQ010000012">
    <property type="protein sequence ID" value="GAA0545829.1"/>
    <property type="molecule type" value="Genomic_DNA"/>
</dbReference>
<reference evidence="2 4" key="3">
    <citation type="submission" date="2024-06" db="EMBL/GenBank/DDBJ databases">
        <title>Halorubrum miltondacostae sp. nov., a potential PHA producer isolated from an inland solar saltern in Rio Maior, Portugal.</title>
        <authorList>
            <person name="Albuquerque L."/>
            <person name="Viver T."/>
            <person name="Barroso C."/>
            <person name="Claudino R."/>
            <person name="Galvan M."/>
            <person name="Simoes G."/>
            <person name="Lobo Da Cunha A."/>
            <person name="Egas C."/>
        </authorList>
    </citation>
    <scope>NUCLEOTIDE SEQUENCE [LARGE SCALE GENOMIC DNA]</scope>
    <source>
        <strain evidence="2 4">DSM 18646</strain>
    </source>
</reference>
<dbReference type="Proteomes" id="UP001501425">
    <property type="component" value="Unassembled WGS sequence"/>
</dbReference>
<evidence type="ECO:0000313" key="3">
    <source>
        <dbReference type="Proteomes" id="UP001501425"/>
    </source>
</evidence>
<evidence type="ECO:0000313" key="1">
    <source>
        <dbReference type="EMBL" id="GAA0545829.1"/>
    </source>
</evidence>
<organism evidence="1 3">
    <name type="scientific">Halorubrum ejinorense</name>
    <dbReference type="NCBI Taxonomy" id="425309"/>
    <lineage>
        <taxon>Archaea</taxon>
        <taxon>Methanobacteriati</taxon>
        <taxon>Methanobacteriota</taxon>
        <taxon>Stenosarchaea group</taxon>
        <taxon>Halobacteria</taxon>
        <taxon>Halobacteriales</taxon>
        <taxon>Haloferacaceae</taxon>
        <taxon>Halorubrum</taxon>
    </lineage>
</organism>
<dbReference type="InterPro" id="IPR007325">
    <property type="entry name" value="KFase/CYL"/>
</dbReference>
<dbReference type="Proteomes" id="UP001567571">
    <property type="component" value="Unassembled WGS sequence"/>
</dbReference>